<feature type="chain" id="PRO_5039624529" description="Lipoprotein" evidence="1">
    <location>
        <begin position="19"/>
        <end position="167"/>
    </location>
</feature>
<evidence type="ECO:0000256" key="1">
    <source>
        <dbReference type="SAM" id="SignalP"/>
    </source>
</evidence>
<accession>R7ZDN9</accession>
<gene>
    <name evidence="2" type="ORF">H131_11838</name>
</gene>
<evidence type="ECO:0000313" key="3">
    <source>
        <dbReference type="Proteomes" id="UP000013911"/>
    </source>
</evidence>
<dbReference type="HOGENOM" id="CLU_1592577_0_0_9"/>
<feature type="signal peptide" evidence="1">
    <location>
        <begin position="1"/>
        <end position="18"/>
    </location>
</feature>
<organism evidence="2 3">
    <name type="scientific">Lysinibacillus sphaericus OT4b.31</name>
    <dbReference type="NCBI Taxonomy" id="1285586"/>
    <lineage>
        <taxon>Bacteria</taxon>
        <taxon>Bacillati</taxon>
        <taxon>Bacillota</taxon>
        <taxon>Bacilli</taxon>
        <taxon>Bacillales</taxon>
        <taxon>Bacillaceae</taxon>
        <taxon>Lysinibacillus</taxon>
    </lineage>
</organism>
<reference evidence="2 3" key="1">
    <citation type="submission" date="2013-04" db="EMBL/GenBank/DDBJ databases">
        <title>Draft genome of the heavy metal tolerant bacterium Lysinibacillus sphaericus strain OT4b.31.</title>
        <authorList>
            <person name="Pena-Montenegro T.D."/>
            <person name="Dussan J."/>
        </authorList>
    </citation>
    <scope>NUCLEOTIDE SEQUENCE [LARGE SCALE GENOMIC DNA]</scope>
    <source>
        <strain evidence="2 3">OT4b.31</strain>
    </source>
</reference>
<protein>
    <recommendedName>
        <fullName evidence="4">Lipoprotein</fullName>
    </recommendedName>
</protein>
<dbReference type="Proteomes" id="UP000013911">
    <property type="component" value="Unassembled WGS sequence"/>
</dbReference>
<dbReference type="EMBL" id="AQPX01000018">
    <property type="protein sequence ID" value="EON72265.1"/>
    <property type="molecule type" value="Genomic_DNA"/>
</dbReference>
<sequence>MKKLLFILLFFTFLTGCSNDLNESLFNATSISTSNFSKDSVYYIVSDLEYLGKNPATIDKIEIVKADDVIDDYKLIDEFNYSFYIGDKYSRRGVHEELESIGGEVKLAENIIVNKDNALKLILKINTNSNIMKSDNRYIRIKYSVGKETREEILDTKTVNQLETANY</sequence>
<proteinExistence type="predicted"/>
<dbReference type="PATRIC" id="fig|1285586.5.peg.2407"/>
<comment type="caution">
    <text evidence="2">The sequence shown here is derived from an EMBL/GenBank/DDBJ whole genome shotgun (WGS) entry which is preliminary data.</text>
</comment>
<dbReference type="RefSeq" id="WP_010859310.1">
    <property type="nucleotide sequence ID" value="NZ_KB933398.1"/>
</dbReference>
<dbReference type="PROSITE" id="PS51257">
    <property type="entry name" value="PROKAR_LIPOPROTEIN"/>
    <property type="match status" value="1"/>
</dbReference>
<dbReference type="AlphaFoldDB" id="R7ZDN9"/>
<name>R7ZDN9_LYSSH</name>
<evidence type="ECO:0008006" key="4">
    <source>
        <dbReference type="Google" id="ProtNLM"/>
    </source>
</evidence>
<keyword evidence="1" id="KW-0732">Signal</keyword>
<evidence type="ECO:0000313" key="2">
    <source>
        <dbReference type="EMBL" id="EON72265.1"/>
    </source>
</evidence>